<protein>
    <recommendedName>
        <fullName evidence="2">Large polyvalent protein-associated domain-containing protein</fullName>
    </recommendedName>
</protein>
<evidence type="ECO:0000256" key="1">
    <source>
        <dbReference type="SAM" id="MobiDB-lite"/>
    </source>
</evidence>
<dbReference type="eggNOG" id="ENOG5034BHX">
    <property type="taxonomic scope" value="Bacteria"/>
</dbReference>
<dbReference type="GeneID" id="32478093"/>
<feature type="region of interest" description="Disordered" evidence="1">
    <location>
        <begin position="554"/>
        <end position="586"/>
    </location>
</feature>
<gene>
    <name evidence="3" type="ORF">HMPREF0908_1875</name>
</gene>
<proteinExistence type="predicted"/>
<dbReference type="EMBL" id="ACLA01000033">
    <property type="protein sequence ID" value="EEQ47573.1"/>
    <property type="molecule type" value="Genomic_DNA"/>
</dbReference>
<keyword evidence="4" id="KW-1185">Reference proteome</keyword>
<dbReference type="AlphaFoldDB" id="C4V5X5"/>
<organism evidence="3 4">
    <name type="scientific">Selenomonas flueggei ATCC 43531</name>
    <dbReference type="NCBI Taxonomy" id="638302"/>
    <lineage>
        <taxon>Bacteria</taxon>
        <taxon>Bacillati</taxon>
        <taxon>Bacillota</taxon>
        <taxon>Negativicutes</taxon>
        <taxon>Selenomonadales</taxon>
        <taxon>Selenomonadaceae</taxon>
        <taxon>Selenomonas</taxon>
    </lineage>
</organism>
<dbReference type="Proteomes" id="UP000005309">
    <property type="component" value="Unassembled WGS sequence"/>
</dbReference>
<reference evidence="3 4" key="1">
    <citation type="submission" date="2009-04" db="EMBL/GenBank/DDBJ databases">
        <authorList>
            <person name="Qin X."/>
            <person name="Bachman B."/>
            <person name="Battles P."/>
            <person name="Bell A."/>
            <person name="Bess C."/>
            <person name="Bickham C."/>
            <person name="Chaboub L."/>
            <person name="Chen D."/>
            <person name="Coyle M."/>
            <person name="Deiros D.R."/>
            <person name="Dinh H."/>
            <person name="Forbes L."/>
            <person name="Fowler G."/>
            <person name="Francisco L."/>
            <person name="Fu Q."/>
            <person name="Gubbala S."/>
            <person name="Hale W."/>
            <person name="Han Y."/>
            <person name="Hemphill L."/>
            <person name="Highlander S.K."/>
            <person name="Hirani K."/>
            <person name="Hogues M."/>
            <person name="Jackson L."/>
            <person name="Jakkamsetti A."/>
            <person name="Javaid M."/>
            <person name="Jiang H."/>
            <person name="Korchina V."/>
            <person name="Kovar C."/>
            <person name="Lara F."/>
            <person name="Lee S."/>
            <person name="Mata R."/>
            <person name="Mathew T."/>
            <person name="Moen C."/>
            <person name="Morales K."/>
            <person name="Munidasa M."/>
            <person name="Nazareth L."/>
            <person name="Ngo R."/>
            <person name="Nguyen L."/>
            <person name="Okwuonu G."/>
            <person name="Ongeri F."/>
            <person name="Patil S."/>
            <person name="Petrosino J."/>
            <person name="Pham C."/>
            <person name="Pham P."/>
            <person name="Pu L.-L."/>
            <person name="Puazo M."/>
            <person name="Raj R."/>
            <person name="Reid J."/>
            <person name="Rouhana J."/>
            <person name="Saada N."/>
            <person name="Shang Y."/>
            <person name="Simmons D."/>
            <person name="Thornton R."/>
            <person name="Warren J."/>
            <person name="Weissenberger G."/>
            <person name="Zhang J."/>
            <person name="Zhang L."/>
            <person name="Zhou C."/>
            <person name="Zhu D."/>
            <person name="Muzny D."/>
            <person name="Worley K."/>
            <person name="Gibbs R."/>
        </authorList>
    </citation>
    <scope>NUCLEOTIDE SEQUENCE [LARGE SCALE GENOMIC DNA]</scope>
    <source>
        <strain evidence="3 4">ATCC 43531</strain>
    </source>
</reference>
<feature type="domain" description="Large polyvalent protein-associated" evidence="2">
    <location>
        <begin position="227"/>
        <end position="342"/>
    </location>
</feature>
<comment type="caution">
    <text evidence="3">The sequence shown here is derived from an EMBL/GenBank/DDBJ whole genome shotgun (WGS) entry which is preliminary data.</text>
</comment>
<accession>C4V5X5</accession>
<dbReference type="STRING" id="638302.HMPREF0908_1875"/>
<name>C4V5X5_9FIRM</name>
<dbReference type="HOGENOM" id="CLU_411543_0_0_9"/>
<feature type="compositionally biased region" description="Basic and acidic residues" evidence="1">
    <location>
        <begin position="563"/>
        <end position="573"/>
    </location>
</feature>
<sequence length="667" mass="74535">MDALSKGMKQGVDILSLGEDGRGIRVSNNAPWYQEYYKQHGKAPNQAQLRDLAYLLTVGDASAPNVEGWIPTTREAAEAMDAARGELDELDGHIKTLENIKERMMKVDSFEVKGSAGLSPEGYKLYRQIIEMLEKIGGKQKEDKQTKVARMNAMLFAHHADIFAAAMRTQEGKEKYTALDYFEQKFGLRDGGRYAPDAATLHQAMNADVNLDEQVPIVDITAALPQKKMSNKDVLNFIRGLVQKNDTITSADGKAVFSILPKDVRHITFSSNKKANAAEFRTRKASVVSIENLLENAVLIESTPNRKTSKKPNVRAYHRFYVPVQMNGKLYTIRIVAEEQNGAITIEPTDVNLYDVIVEKKTSRTPAGISPVMGSAGNLTTISIRDMLSGVKDADGNVYAQSAWHGTPHDFDGFDLGGIGTDANIYHQINSLDNGNADGDNESRISDAVFQKYLNDGIMEMVRDRVSAEIGEYVDLSVMHDPVERDSARDRLPYIRKMLADYNTNTIQNKPAYRDRLAVKIEYARRCFDNDPRVQHGTLRQMDGHERPQDIHRTGQAALPGRNDGRGVGEAGRHGTRGVSRAVSGERSGARAHFDKLYNDMQKHLEDQGAFSMLKQMLRQEVHGEISKEDGKRIITLFESADESTFMHEMGHMFLISRSLSYFINLL</sequence>
<evidence type="ECO:0000259" key="2">
    <source>
        <dbReference type="Pfam" id="PF18798"/>
    </source>
</evidence>
<dbReference type="RefSeq" id="WP_006691002.1">
    <property type="nucleotide sequence ID" value="NZ_GG694008.1"/>
</dbReference>
<evidence type="ECO:0000313" key="4">
    <source>
        <dbReference type="Proteomes" id="UP000005309"/>
    </source>
</evidence>
<dbReference type="InterPro" id="IPR040824">
    <property type="entry name" value="LPD3"/>
</dbReference>
<evidence type="ECO:0000313" key="3">
    <source>
        <dbReference type="EMBL" id="EEQ47573.1"/>
    </source>
</evidence>
<dbReference type="OrthoDB" id="1669586at2"/>
<dbReference type="Pfam" id="PF18798">
    <property type="entry name" value="LPD3"/>
    <property type="match status" value="1"/>
</dbReference>